<evidence type="ECO:0000313" key="1">
    <source>
        <dbReference type="EMBL" id="KAK8001154.1"/>
    </source>
</evidence>
<protein>
    <submittedName>
        <fullName evidence="1">Uncharacterized protein</fullName>
    </submittedName>
</protein>
<reference evidence="1 2" key="1">
    <citation type="submission" date="2023-01" db="EMBL/GenBank/DDBJ databases">
        <title>Analysis of 21 Apiospora genomes using comparative genomics revels a genus with tremendous synthesis potential of carbohydrate active enzymes and secondary metabolites.</title>
        <authorList>
            <person name="Sorensen T."/>
        </authorList>
    </citation>
    <scope>NUCLEOTIDE SEQUENCE [LARGE SCALE GENOMIC DNA]</scope>
    <source>
        <strain evidence="1 2">CBS 20057</strain>
    </source>
</reference>
<name>A0ABR1R7P3_9PEZI</name>
<comment type="caution">
    <text evidence="1">The sequence shown here is derived from an EMBL/GenBank/DDBJ whole genome shotgun (WGS) entry which is preliminary data.</text>
</comment>
<organism evidence="1 2">
    <name type="scientific">Apiospora marii</name>
    <dbReference type="NCBI Taxonomy" id="335849"/>
    <lineage>
        <taxon>Eukaryota</taxon>
        <taxon>Fungi</taxon>
        <taxon>Dikarya</taxon>
        <taxon>Ascomycota</taxon>
        <taxon>Pezizomycotina</taxon>
        <taxon>Sordariomycetes</taxon>
        <taxon>Xylariomycetidae</taxon>
        <taxon>Amphisphaeriales</taxon>
        <taxon>Apiosporaceae</taxon>
        <taxon>Apiospora</taxon>
    </lineage>
</organism>
<accession>A0ABR1R7P3</accession>
<proteinExistence type="predicted"/>
<gene>
    <name evidence="1" type="ORF">PG991_013376</name>
</gene>
<dbReference type="Proteomes" id="UP001396898">
    <property type="component" value="Unassembled WGS sequence"/>
</dbReference>
<evidence type="ECO:0000313" key="2">
    <source>
        <dbReference type="Proteomes" id="UP001396898"/>
    </source>
</evidence>
<sequence length="104" mass="10908">MGSTTTVPLVEKVGAVAAQALGDVEVNIIHAHLAPLQEPQPREGDENVSDVRGAAADPLEELLHFPGEDELVDLEAVPAVENGAGFSVHRLARAKKTDGEPAVR</sequence>
<dbReference type="EMBL" id="JAQQWI010000018">
    <property type="protein sequence ID" value="KAK8001154.1"/>
    <property type="molecule type" value="Genomic_DNA"/>
</dbReference>
<keyword evidence="2" id="KW-1185">Reference proteome</keyword>